<dbReference type="PaxDb" id="3218-PP1S165_10V6.1"/>
<dbReference type="EMBL" id="ABEU02000002">
    <property type="protein sequence ID" value="PNR60190.1"/>
    <property type="molecule type" value="Genomic_DNA"/>
</dbReference>
<dbReference type="Gramene" id="Pp3c2_20290V3.1">
    <property type="protein sequence ID" value="Pp3c2_20290V3.1"/>
    <property type="gene ID" value="Pp3c2_20290"/>
</dbReference>
<proteinExistence type="predicted"/>
<protein>
    <submittedName>
        <fullName evidence="1 2">Uncharacterized protein</fullName>
    </submittedName>
</protein>
<name>A0A2K1L2E3_PHYPA</name>
<dbReference type="EnsemblPlants" id="Pp3c2_20290V3.1">
    <property type="protein sequence ID" value="Pp3c2_20290V3.1"/>
    <property type="gene ID" value="Pp3c2_20290"/>
</dbReference>
<dbReference type="Proteomes" id="UP000006727">
    <property type="component" value="Chromosome 2"/>
</dbReference>
<evidence type="ECO:0000313" key="3">
    <source>
        <dbReference type="Proteomes" id="UP000006727"/>
    </source>
</evidence>
<evidence type="ECO:0000313" key="1">
    <source>
        <dbReference type="EMBL" id="PNR60190.1"/>
    </source>
</evidence>
<organism evidence="1">
    <name type="scientific">Physcomitrium patens</name>
    <name type="common">Spreading-leaved earth moss</name>
    <name type="synonym">Physcomitrella patens</name>
    <dbReference type="NCBI Taxonomy" id="3218"/>
    <lineage>
        <taxon>Eukaryota</taxon>
        <taxon>Viridiplantae</taxon>
        <taxon>Streptophyta</taxon>
        <taxon>Embryophyta</taxon>
        <taxon>Bryophyta</taxon>
        <taxon>Bryophytina</taxon>
        <taxon>Bryopsida</taxon>
        <taxon>Funariidae</taxon>
        <taxon>Funariales</taxon>
        <taxon>Funariaceae</taxon>
        <taxon>Physcomitrium</taxon>
    </lineage>
</organism>
<dbReference type="EnsemblPlants" id="Pp3c2_20290V3.2">
    <property type="protein sequence ID" value="Pp3c2_20290V3.2"/>
    <property type="gene ID" value="Pp3c2_20290"/>
</dbReference>
<dbReference type="AlphaFoldDB" id="A0A2K1L2E3"/>
<dbReference type="Gramene" id="Pp3c2_20290V3.2">
    <property type="protein sequence ID" value="Pp3c2_20290V3.2"/>
    <property type="gene ID" value="Pp3c2_20290"/>
</dbReference>
<sequence>MITPVAPTLSAHFLSLLAGDRSNLSPLCSGQGRAAWNRFPMFLKSVCAECKASLSLSIAHAPSSILLLADTINCFKIVDAVASKARIRHQPCEARIRRWYQHSDSKRWCGCLKHFSGLQLLSN</sequence>
<reference evidence="1 3" key="1">
    <citation type="journal article" date="2008" name="Science">
        <title>The Physcomitrella genome reveals evolutionary insights into the conquest of land by plants.</title>
        <authorList>
            <person name="Rensing S."/>
            <person name="Lang D."/>
            <person name="Zimmer A."/>
            <person name="Terry A."/>
            <person name="Salamov A."/>
            <person name="Shapiro H."/>
            <person name="Nishiyama T."/>
            <person name="Perroud P.-F."/>
            <person name="Lindquist E."/>
            <person name="Kamisugi Y."/>
            <person name="Tanahashi T."/>
            <person name="Sakakibara K."/>
            <person name="Fujita T."/>
            <person name="Oishi K."/>
            <person name="Shin-I T."/>
            <person name="Kuroki Y."/>
            <person name="Toyoda A."/>
            <person name="Suzuki Y."/>
            <person name="Hashimoto A."/>
            <person name="Yamaguchi K."/>
            <person name="Sugano A."/>
            <person name="Kohara Y."/>
            <person name="Fujiyama A."/>
            <person name="Anterola A."/>
            <person name="Aoki S."/>
            <person name="Ashton N."/>
            <person name="Barbazuk W.B."/>
            <person name="Barker E."/>
            <person name="Bennetzen J."/>
            <person name="Bezanilla M."/>
            <person name="Blankenship R."/>
            <person name="Cho S.H."/>
            <person name="Dutcher S."/>
            <person name="Estelle M."/>
            <person name="Fawcett J.A."/>
            <person name="Gundlach H."/>
            <person name="Hanada K."/>
            <person name="Heyl A."/>
            <person name="Hicks K.A."/>
            <person name="Hugh J."/>
            <person name="Lohr M."/>
            <person name="Mayer K."/>
            <person name="Melkozernov A."/>
            <person name="Murata T."/>
            <person name="Nelson D."/>
            <person name="Pils B."/>
            <person name="Prigge M."/>
            <person name="Reiss B."/>
            <person name="Renner T."/>
            <person name="Rombauts S."/>
            <person name="Rushton P."/>
            <person name="Sanderfoot A."/>
            <person name="Schween G."/>
            <person name="Shiu S.-H."/>
            <person name="Stueber K."/>
            <person name="Theodoulou F.L."/>
            <person name="Tu H."/>
            <person name="Van de Peer Y."/>
            <person name="Verrier P.J."/>
            <person name="Waters E."/>
            <person name="Wood A."/>
            <person name="Yang L."/>
            <person name="Cove D."/>
            <person name="Cuming A."/>
            <person name="Hasebe M."/>
            <person name="Lucas S."/>
            <person name="Mishler D.B."/>
            <person name="Reski R."/>
            <person name="Grigoriev I."/>
            <person name="Quatrano R.S."/>
            <person name="Boore J.L."/>
        </authorList>
    </citation>
    <scope>NUCLEOTIDE SEQUENCE [LARGE SCALE GENOMIC DNA]</scope>
    <source>
        <strain evidence="2 3">cv. Gransden 2004</strain>
    </source>
</reference>
<keyword evidence="3" id="KW-1185">Reference proteome</keyword>
<accession>A0A2K1L2E3</accession>
<reference evidence="1 3" key="2">
    <citation type="journal article" date="2018" name="Plant J.">
        <title>The Physcomitrella patens chromosome-scale assembly reveals moss genome structure and evolution.</title>
        <authorList>
            <person name="Lang D."/>
            <person name="Ullrich K.K."/>
            <person name="Murat F."/>
            <person name="Fuchs J."/>
            <person name="Jenkins J."/>
            <person name="Haas F.B."/>
            <person name="Piednoel M."/>
            <person name="Gundlach H."/>
            <person name="Van Bel M."/>
            <person name="Meyberg R."/>
            <person name="Vives C."/>
            <person name="Morata J."/>
            <person name="Symeonidi A."/>
            <person name="Hiss M."/>
            <person name="Muchero W."/>
            <person name="Kamisugi Y."/>
            <person name="Saleh O."/>
            <person name="Blanc G."/>
            <person name="Decker E.L."/>
            <person name="van Gessel N."/>
            <person name="Grimwood J."/>
            <person name="Hayes R.D."/>
            <person name="Graham S.W."/>
            <person name="Gunter L.E."/>
            <person name="McDaniel S.F."/>
            <person name="Hoernstein S.N.W."/>
            <person name="Larsson A."/>
            <person name="Li F.W."/>
            <person name="Perroud P.F."/>
            <person name="Phillips J."/>
            <person name="Ranjan P."/>
            <person name="Rokshar D.S."/>
            <person name="Rothfels C.J."/>
            <person name="Schneider L."/>
            <person name="Shu S."/>
            <person name="Stevenson D.W."/>
            <person name="Thummler F."/>
            <person name="Tillich M."/>
            <person name="Villarreal Aguilar J.C."/>
            <person name="Widiez T."/>
            <person name="Wong G.K."/>
            <person name="Wymore A."/>
            <person name="Zhang Y."/>
            <person name="Zimmer A.D."/>
            <person name="Quatrano R.S."/>
            <person name="Mayer K.F.X."/>
            <person name="Goodstein D."/>
            <person name="Casacuberta J.M."/>
            <person name="Vandepoele K."/>
            <person name="Reski R."/>
            <person name="Cuming A.C."/>
            <person name="Tuskan G.A."/>
            <person name="Maumus F."/>
            <person name="Salse J."/>
            <person name="Schmutz J."/>
            <person name="Rensing S.A."/>
        </authorList>
    </citation>
    <scope>NUCLEOTIDE SEQUENCE [LARGE SCALE GENOMIC DNA]</scope>
    <source>
        <strain evidence="2 3">cv. Gransden 2004</strain>
    </source>
</reference>
<evidence type="ECO:0000313" key="2">
    <source>
        <dbReference type="EnsemblPlants" id="Pp3c2_20290V3.1"/>
    </source>
</evidence>
<reference evidence="2" key="3">
    <citation type="submission" date="2020-12" db="UniProtKB">
        <authorList>
            <consortium name="EnsemblPlants"/>
        </authorList>
    </citation>
    <scope>IDENTIFICATION</scope>
</reference>
<gene>
    <name evidence="2" type="primary">LOC112295610</name>
    <name evidence="1" type="ORF">PHYPA_002983</name>
</gene>